<dbReference type="SUPFAM" id="SSF53187">
    <property type="entry name" value="Zn-dependent exopeptidases"/>
    <property type="match status" value="1"/>
</dbReference>
<protein>
    <submittedName>
        <fullName evidence="3">N-acetylmuramoyl-L-alanine amidase</fullName>
    </submittedName>
</protein>
<dbReference type="EMBL" id="DSBX01000365">
    <property type="protein sequence ID" value="HDR00513.1"/>
    <property type="molecule type" value="Genomic_DNA"/>
</dbReference>
<dbReference type="FunFam" id="3.40.630.40:FF:000005">
    <property type="entry name" value="N-acetylmuramoyl-L-alanine amidase (AmiA)"/>
    <property type="match status" value="1"/>
</dbReference>
<evidence type="ECO:0000313" key="3">
    <source>
        <dbReference type="EMBL" id="HDR00513.1"/>
    </source>
</evidence>
<dbReference type="GO" id="GO:0030288">
    <property type="term" value="C:outer membrane-bounded periplasmic space"/>
    <property type="evidence" value="ECO:0007669"/>
    <property type="project" value="TreeGrafter"/>
</dbReference>
<dbReference type="GO" id="GO:0008745">
    <property type="term" value="F:N-acetylmuramoyl-L-alanine amidase activity"/>
    <property type="evidence" value="ECO:0007669"/>
    <property type="project" value="InterPro"/>
</dbReference>
<dbReference type="InterPro" id="IPR002508">
    <property type="entry name" value="MurNAc-LAA_cat"/>
</dbReference>
<dbReference type="InterPro" id="IPR050695">
    <property type="entry name" value="N-acetylmuramoyl_amidase_3"/>
</dbReference>
<evidence type="ECO:0000256" key="1">
    <source>
        <dbReference type="ARBA" id="ARBA00022801"/>
    </source>
</evidence>
<dbReference type="Gene3D" id="3.40.630.40">
    <property type="entry name" value="Zn-dependent exopeptidases"/>
    <property type="match status" value="1"/>
</dbReference>
<dbReference type="GO" id="GO:0009253">
    <property type="term" value="P:peptidoglycan catabolic process"/>
    <property type="evidence" value="ECO:0007669"/>
    <property type="project" value="InterPro"/>
</dbReference>
<gene>
    <name evidence="3" type="ORF">ENN51_09570</name>
</gene>
<dbReference type="Pfam" id="PF01520">
    <property type="entry name" value="Amidase_3"/>
    <property type="match status" value="1"/>
</dbReference>
<dbReference type="AlphaFoldDB" id="A0A7V0T7B7"/>
<dbReference type="SMART" id="SM00646">
    <property type="entry name" value="Ami_3"/>
    <property type="match status" value="1"/>
</dbReference>
<accession>A0A7V0T7B7</accession>
<reference evidence="3" key="1">
    <citation type="journal article" date="2020" name="mSystems">
        <title>Genome- and Community-Level Interaction Insights into Carbon Utilization and Element Cycling Functions of Hydrothermarchaeota in Hydrothermal Sediment.</title>
        <authorList>
            <person name="Zhou Z."/>
            <person name="Liu Y."/>
            <person name="Xu W."/>
            <person name="Pan J."/>
            <person name="Luo Z.H."/>
            <person name="Li M."/>
        </authorList>
    </citation>
    <scope>NUCLEOTIDE SEQUENCE [LARGE SCALE GENOMIC DNA]</scope>
    <source>
        <strain evidence="3">SpSt-1182</strain>
    </source>
</reference>
<organism evidence="3">
    <name type="scientific">candidate division WOR-3 bacterium</name>
    <dbReference type="NCBI Taxonomy" id="2052148"/>
    <lineage>
        <taxon>Bacteria</taxon>
        <taxon>Bacteria division WOR-3</taxon>
    </lineage>
</organism>
<dbReference type="Proteomes" id="UP000885672">
    <property type="component" value="Unassembled WGS sequence"/>
</dbReference>
<dbReference type="CDD" id="cd02696">
    <property type="entry name" value="MurNAc-LAA"/>
    <property type="match status" value="1"/>
</dbReference>
<keyword evidence="1" id="KW-0378">Hydrolase</keyword>
<name>A0A7V0T7B7_UNCW3</name>
<sequence>GDTVLLRFGVEGEERASWHGEARSSLEYRLVFAAGCDDVAAGQLGLVPILAANGIIRDVRLEPGGATTAHLMFRRPAAVRASEELDGVTVRIWPRPERRLQRLVLDPGHGGKDPGAVGRGGLLEKEVVLDVSLRMKSRLEALGFEVLLTRSRDEHVPLLRRAEFAREQRADLFISIHANAAENRKANGFETYFLSEAKTDWERAVAARENAAIEYDRGDSLPLGDELELILADMAQNEYLTESSELAAAIQESAVPKARVFDRGVRQANFYVLRQNYMPAVLVEVGFISNASEEKLLRNHQHREKLAEGVSRGIGEFVRRYERRLNGNL</sequence>
<evidence type="ECO:0000259" key="2">
    <source>
        <dbReference type="SMART" id="SM00646"/>
    </source>
</evidence>
<comment type="caution">
    <text evidence="3">The sequence shown here is derived from an EMBL/GenBank/DDBJ whole genome shotgun (WGS) entry which is preliminary data.</text>
</comment>
<proteinExistence type="predicted"/>
<dbReference type="PANTHER" id="PTHR30404:SF0">
    <property type="entry name" value="N-ACETYLMURAMOYL-L-ALANINE AMIDASE AMIC"/>
    <property type="match status" value="1"/>
</dbReference>
<dbReference type="PANTHER" id="PTHR30404">
    <property type="entry name" value="N-ACETYLMURAMOYL-L-ALANINE AMIDASE"/>
    <property type="match status" value="1"/>
</dbReference>
<feature type="domain" description="MurNAc-LAA" evidence="2">
    <location>
        <begin position="162"/>
        <end position="315"/>
    </location>
</feature>
<feature type="non-terminal residue" evidence="3">
    <location>
        <position position="1"/>
    </location>
</feature>